<reference evidence="3" key="2">
    <citation type="submission" date="2025-08" db="UniProtKB">
        <authorList>
            <consortium name="Ensembl"/>
        </authorList>
    </citation>
    <scope>IDENTIFICATION</scope>
</reference>
<dbReference type="PROSITE" id="PS50297">
    <property type="entry name" value="ANK_REP_REGION"/>
    <property type="match status" value="1"/>
</dbReference>
<feature type="compositionally biased region" description="Polar residues" evidence="2">
    <location>
        <begin position="200"/>
        <end position="215"/>
    </location>
</feature>
<feature type="compositionally biased region" description="Polar residues" evidence="2">
    <location>
        <begin position="227"/>
        <end position="239"/>
    </location>
</feature>
<keyword evidence="4" id="KW-1185">Reference proteome</keyword>
<dbReference type="AlphaFoldDB" id="H2YH17"/>
<protein>
    <submittedName>
        <fullName evidence="3">Uncharacterized protein</fullName>
    </submittedName>
</protein>
<accession>H2YH17</accession>
<dbReference type="PANTHER" id="PTHR24127">
    <property type="entry name" value="ANKYRIN REPEAT AND EF-HAND DOMAIN-CONTAINING PROTEIN 1"/>
    <property type="match status" value="1"/>
</dbReference>
<dbReference type="InterPro" id="IPR052801">
    <property type="entry name" value="Ankyrin-EF-hand"/>
</dbReference>
<dbReference type="InterPro" id="IPR036770">
    <property type="entry name" value="Ankyrin_rpt-contain_sf"/>
</dbReference>
<keyword evidence="1" id="KW-0040">ANK repeat</keyword>
<evidence type="ECO:0000313" key="3">
    <source>
        <dbReference type="Ensembl" id="ENSCSAVP00000004616.1"/>
    </source>
</evidence>
<dbReference type="GeneTree" id="ENSGT00940000156852"/>
<evidence type="ECO:0000313" key="4">
    <source>
        <dbReference type="Proteomes" id="UP000007875"/>
    </source>
</evidence>
<name>H2YH17_CIOSA</name>
<feature type="compositionally biased region" description="Pro residues" evidence="2">
    <location>
        <begin position="135"/>
        <end position="147"/>
    </location>
</feature>
<dbReference type="HOGENOM" id="CLU_1063661_0_0_1"/>
<proteinExistence type="predicted"/>
<dbReference type="SUPFAM" id="SSF48403">
    <property type="entry name" value="Ankyrin repeat"/>
    <property type="match status" value="1"/>
</dbReference>
<dbReference type="Ensembl" id="ENSCSAVT00000004683.1">
    <property type="protein sequence ID" value="ENSCSAVP00000004616.1"/>
    <property type="gene ID" value="ENSCSAVG00000002750.1"/>
</dbReference>
<evidence type="ECO:0000256" key="1">
    <source>
        <dbReference type="PROSITE-ProRule" id="PRU00023"/>
    </source>
</evidence>
<sequence length="262" mass="28794">MIACAEGNLELTKYFLSQGASVEARDNFKWTALHHACHSGQLDVVQTLIHAGADGNATTWNLATPLMRAIESCKPDVVKYLLDCNVSVTMENKKEKSAVDVARDWGDGQIYRMVKEKFDAAPKPKKDKSGKRKPPGPPKPLTIPPIPQGHLTAPNSAEKIEVAPAAPAAPDAQEQPPQQEMKTVKIETISTPATPRAPEQSKSGNSILNTANDLTSHAKPDEITYTPRKTWTSQPTTADMLNAKEEKRTRFGYEVDFDDFEM</sequence>
<feature type="compositionally biased region" description="Basic residues" evidence="2">
    <location>
        <begin position="125"/>
        <end position="134"/>
    </location>
</feature>
<dbReference type="Proteomes" id="UP000007875">
    <property type="component" value="Unassembled WGS sequence"/>
</dbReference>
<evidence type="ECO:0000256" key="2">
    <source>
        <dbReference type="SAM" id="MobiDB-lite"/>
    </source>
</evidence>
<reference evidence="4" key="1">
    <citation type="submission" date="2003-08" db="EMBL/GenBank/DDBJ databases">
        <authorList>
            <person name="Birren B."/>
            <person name="Nusbaum C."/>
            <person name="Abebe A."/>
            <person name="Abouelleil A."/>
            <person name="Adekoya E."/>
            <person name="Ait-zahra M."/>
            <person name="Allen N."/>
            <person name="Allen T."/>
            <person name="An P."/>
            <person name="Anderson M."/>
            <person name="Anderson S."/>
            <person name="Arachchi H."/>
            <person name="Armbruster J."/>
            <person name="Bachantsang P."/>
            <person name="Baldwin J."/>
            <person name="Barry A."/>
            <person name="Bayul T."/>
            <person name="Blitshsteyn B."/>
            <person name="Bloom T."/>
            <person name="Blye J."/>
            <person name="Boguslavskiy L."/>
            <person name="Borowsky M."/>
            <person name="Boukhgalter B."/>
            <person name="Brunache A."/>
            <person name="Butler J."/>
            <person name="Calixte N."/>
            <person name="Calvo S."/>
            <person name="Camarata J."/>
            <person name="Campo K."/>
            <person name="Chang J."/>
            <person name="Cheshatsang Y."/>
            <person name="Citroen M."/>
            <person name="Collymore A."/>
            <person name="Considine T."/>
            <person name="Cook A."/>
            <person name="Cooke P."/>
            <person name="Corum B."/>
            <person name="Cuomo C."/>
            <person name="David R."/>
            <person name="Dawoe T."/>
            <person name="Degray S."/>
            <person name="Dodge S."/>
            <person name="Dooley K."/>
            <person name="Dorje P."/>
            <person name="Dorjee K."/>
            <person name="Dorris L."/>
            <person name="Duffey N."/>
            <person name="Dupes A."/>
            <person name="Elkins T."/>
            <person name="Engels R."/>
            <person name="Erickson J."/>
            <person name="Farina A."/>
            <person name="Faro S."/>
            <person name="Ferreira P."/>
            <person name="Fischer H."/>
            <person name="Fitzgerald M."/>
            <person name="Foley K."/>
            <person name="Gage D."/>
            <person name="Galagan J."/>
            <person name="Gearin G."/>
            <person name="Gnerre S."/>
            <person name="Gnirke A."/>
            <person name="Goyette A."/>
            <person name="Graham J."/>
            <person name="Grandbois E."/>
            <person name="Gyaltsen K."/>
            <person name="Hafez N."/>
            <person name="Hagopian D."/>
            <person name="Hagos B."/>
            <person name="Hall J."/>
            <person name="Hatcher B."/>
            <person name="Heller A."/>
            <person name="Higgins H."/>
            <person name="Honan T."/>
            <person name="Horn A."/>
            <person name="Houde N."/>
            <person name="Hughes L."/>
            <person name="Hulme W."/>
            <person name="Husby E."/>
            <person name="Iliev I."/>
            <person name="Jaffe D."/>
            <person name="Jones C."/>
            <person name="Kamal M."/>
            <person name="Kamat A."/>
            <person name="Kamvysselis M."/>
            <person name="Karlsson E."/>
            <person name="Kells C."/>
            <person name="Kieu A."/>
            <person name="Kisner P."/>
            <person name="Kodira C."/>
            <person name="Kulbokas E."/>
            <person name="Labutti K."/>
            <person name="Lama D."/>
            <person name="Landers T."/>
            <person name="Leger J."/>
            <person name="Levine S."/>
            <person name="Lewis D."/>
            <person name="Lewis T."/>
            <person name="Lindblad-toh K."/>
            <person name="Liu X."/>
            <person name="Lokyitsang T."/>
            <person name="Lokyitsang Y."/>
            <person name="Lucien O."/>
            <person name="Lui A."/>
            <person name="Ma L.J."/>
            <person name="Mabbitt R."/>
            <person name="Macdonald J."/>
            <person name="Maclean C."/>
            <person name="Major J."/>
            <person name="Manning J."/>
            <person name="Marabella R."/>
            <person name="Maru K."/>
            <person name="Matthews C."/>
            <person name="Mauceli E."/>
            <person name="Mccarthy M."/>
            <person name="Mcdonough S."/>
            <person name="Mcghee T."/>
            <person name="Meldrim J."/>
            <person name="Meneus L."/>
            <person name="Mesirov J."/>
            <person name="Mihalev A."/>
            <person name="Mihova T."/>
            <person name="Mikkelsen T."/>
            <person name="Mlenga V."/>
            <person name="Moru K."/>
            <person name="Mozes J."/>
            <person name="Mulrain L."/>
            <person name="Munson G."/>
            <person name="Naylor J."/>
            <person name="Newes C."/>
            <person name="Nguyen C."/>
            <person name="Nguyen N."/>
            <person name="Nguyen T."/>
            <person name="Nicol R."/>
            <person name="Nielsen C."/>
            <person name="Nizzari M."/>
            <person name="Norbu C."/>
            <person name="Norbu N."/>
            <person name="O'donnell P."/>
            <person name="Okoawo O."/>
            <person name="O'leary S."/>
            <person name="Omotosho B."/>
            <person name="O'neill K."/>
            <person name="Osman S."/>
            <person name="Parker S."/>
            <person name="Perrin D."/>
            <person name="Phunkhang P."/>
            <person name="Piqani B."/>
            <person name="Purcell S."/>
            <person name="Rachupka T."/>
            <person name="Ramasamy U."/>
            <person name="Rameau R."/>
            <person name="Ray V."/>
            <person name="Raymond C."/>
            <person name="Retta R."/>
            <person name="Richardson S."/>
            <person name="Rise C."/>
            <person name="Rodriguez J."/>
            <person name="Rogers J."/>
            <person name="Rogov P."/>
            <person name="Rutman M."/>
            <person name="Schupbach R."/>
            <person name="Seaman C."/>
            <person name="Settipalli S."/>
            <person name="Sharpe T."/>
            <person name="Sheridan J."/>
            <person name="Sherpa N."/>
            <person name="Shi J."/>
            <person name="Smirnov S."/>
            <person name="Smith C."/>
            <person name="Sougnez C."/>
            <person name="Spencer B."/>
            <person name="Stalker J."/>
            <person name="Stange-thomann N."/>
            <person name="Stavropoulos S."/>
            <person name="Stetson K."/>
            <person name="Stone C."/>
            <person name="Stone S."/>
            <person name="Stubbs M."/>
            <person name="Talamas J."/>
            <person name="Tchuinga P."/>
            <person name="Tenzing P."/>
            <person name="Tesfaye S."/>
            <person name="Theodore J."/>
            <person name="Thoulutsang Y."/>
            <person name="Topham K."/>
            <person name="Towey S."/>
            <person name="Tsamla T."/>
            <person name="Tsomo N."/>
            <person name="Vallee D."/>
            <person name="Vassiliev H."/>
            <person name="Venkataraman V."/>
            <person name="Vinson J."/>
            <person name="Vo A."/>
            <person name="Wade C."/>
            <person name="Wang S."/>
            <person name="Wangchuk T."/>
            <person name="Wangdi T."/>
            <person name="Whittaker C."/>
            <person name="Wilkinson J."/>
            <person name="Wu Y."/>
            <person name="Wyman D."/>
            <person name="Yadav S."/>
            <person name="Yang S."/>
            <person name="Yang X."/>
            <person name="Yeager S."/>
            <person name="Yee E."/>
            <person name="Young G."/>
            <person name="Zainoun J."/>
            <person name="Zembeck L."/>
            <person name="Zimmer A."/>
            <person name="Zody M."/>
            <person name="Lander E."/>
        </authorList>
    </citation>
    <scope>NUCLEOTIDE SEQUENCE [LARGE SCALE GENOMIC DNA]</scope>
</reference>
<dbReference type="Gene3D" id="1.25.40.20">
    <property type="entry name" value="Ankyrin repeat-containing domain"/>
    <property type="match status" value="1"/>
</dbReference>
<dbReference type="Pfam" id="PF12796">
    <property type="entry name" value="Ank_2"/>
    <property type="match status" value="1"/>
</dbReference>
<feature type="repeat" description="ANK" evidence="1">
    <location>
        <begin position="28"/>
        <end position="60"/>
    </location>
</feature>
<feature type="region of interest" description="Disordered" evidence="2">
    <location>
        <begin position="116"/>
        <end position="239"/>
    </location>
</feature>
<dbReference type="PROSITE" id="PS50088">
    <property type="entry name" value="ANK_REPEAT"/>
    <property type="match status" value="2"/>
</dbReference>
<organism evidence="3 4">
    <name type="scientific">Ciona savignyi</name>
    <name type="common">Pacific transparent sea squirt</name>
    <dbReference type="NCBI Taxonomy" id="51511"/>
    <lineage>
        <taxon>Eukaryota</taxon>
        <taxon>Metazoa</taxon>
        <taxon>Chordata</taxon>
        <taxon>Tunicata</taxon>
        <taxon>Ascidiacea</taxon>
        <taxon>Phlebobranchia</taxon>
        <taxon>Cionidae</taxon>
        <taxon>Ciona</taxon>
    </lineage>
</organism>
<feature type="compositionally biased region" description="Low complexity" evidence="2">
    <location>
        <begin position="163"/>
        <end position="180"/>
    </location>
</feature>
<dbReference type="SMART" id="SM00248">
    <property type="entry name" value="ANK"/>
    <property type="match status" value="3"/>
</dbReference>
<dbReference type="PANTHER" id="PTHR24127:SF1">
    <property type="entry name" value="ANKYRIN REPEAT AND EF-HAND DOMAIN-CONTAINING PROTEIN 1"/>
    <property type="match status" value="1"/>
</dbReference>
<reference evidence="3" key="3">
    <citation type="submission" date="2025-09" db="UniProtKB">
        <authorList>
            <consortium name="Ensembl"/>
        </authorList>
    </citation>
    <scope>IDENTIFICATION</scope>
</reference>
<dbReference type="InterPro" id="IPR002110">
    <property type="entry name" value="Ankyrin_rpt"/>
</dbReference>
<feature type="repeat" description="ANK" evidence="1">
    <location>
        <begin position="1"/>
        <end position="27"/>
    </location>
</feature>